<feature type="non-terminal residue" evidence="1">
    <location>
        <position position="172"/>
    </location>
</feature>
<name>A0A3E2H8T4_SCYLI</name>
<dbReference type="InterPro" id="IPR034660">
    <property type="entry name" value="DinB/YfiT-like"/>
</dbReference>
<dbReference type="EMBL" id="NCSJ02000116">
    <property type="protein sequence ID" value="RFU29835.1"/>
    <property type="molecule type" value="Genomic_DNA"/>
</dbReference>
<organism evidence="1 2">
    <name type="scientific">Scytalidium lignicola</name>
    <name type="common">Hyphomycete</name>
    <dbReference type="NCBI Taxonomy" id="5539"/>
    <lineage>
        <taxon>Eukaryota</taxon>
        <taxon>Fungi</taxon>
        <taxon>Dikarya</taxon>
        <taxon>Ascomycota</taxon>
        <taxon>Pezizomycotina</taxon>
        <taxon>Leotiomycetes</taxon>
        <taxon>Leotiomycetes incertae sedis</taxon>
        <taxon>Scytalidium</taxon>
    </lineage>
</organism>
<dbReference type="STRING" id="5539.A0A3E2H8T4"/>
<dbReference type="OrthoDB" id="3724345at2759"/>
<proteinExistence type="predicted"/>
<dbReference type="SUPFAM" id="SSF109854">
    <property type="entry name" value="DinB/YfiT-like putative metalloenzymes"/>
    <property type="match status" value="1"/>
</dbReference>
<dbReference type="OMA" id="NADEVFP"/>
<dbReference type="Pfam" id="PF09351">
    <property type="entry name" value="DUF1993"/>
    <property type="match status" value="1"/>
</dbReference>
<evidence type="ECO:0000313" key="2">
    <source>
        <dbReference type="Proteomes" id="UP000258309"/>
    </source>
</evidence>
<evidence type="ECO:0000313" key="1">
    <source>
        <dbReference type="EMBL" id="RFU29835.1"/>
    </source>
</evidence>
<dbReference type="Gene3D" id="1.20.120.450">
    <property type="entry name" value="dinb family like domain"/>
    <property type="match status" value="1"/>
</dbReference>
<accession>A0A3E2H8T4</accession>
<dbReference type="PANTHER" id="PTHR36922">
    <property type="entry name" value="BLL2446 PROTEIN"/>
    <property type="match status" value="1"/>
</dbReference>
<dbReference type="Proteomes" id="UP000258309">
    <property type="component" value="Unassembled WGS sequence"/>
</dbReference>
<feature type="non-terminal residue" evidence="1">
    <location>
        <position position="1"/>
    </location>
</feature>
<comment type="caution">
    <text evidence="1">The sequence shown here is derived from an EMBL/GenBank/DDBJ whole genome shotgun (WGS) entry which is preliminary data.</text>
</comment>
<dbReference type="PANTHER" id="PTHR36922:SF1">
    <property type="entry name" value="DUF1993 DOMAIN-CONTAINING PROTEIN"/>
    <property type="match status" value="1"/>
</dbReference>
<reference evidence="1 2" key="1">
    <citation type="submission" date="2018-05" db="EMBL/GenBank/DDBJ databases">
        <title>Draft genome sequence of Scytalidium lignicola DSM 105466, a ubiquitous saprotrophic fungus.</title>
        <authorList>
            <person name="Buettner E."/>
            <person name="Gebauer A.M."/>
            <person name="Hofrichter M."/>
            <person name="Liers C."/>
            <person name="Kellner H."/>
        </authorList>
    </citation>
    <scope>NUCLEOTIDE SEQUENCE [LARGE SCALE GENOMIC DNA]</scope>
    <source>
        <strain evidence="1 2">DSM 105466</strain>
    </source>
</reference>
<sequence length="172" mass="18735">MASVSIYDVIIPTFTKGLKTLDHILTKAEQFAKEKGLDVNTAFFDARIVEDQNPLVFQIQNATKTVKVTLSRLGIASQAFVDKEKTFADLHSRIQEALNLLQSVDPAVVNARADEEIDLPFGGKVLKVSGRAAALNQGIPNFFFHLNAGYAILRAKGVPVGKADYISSFLGL</sequence>
<protein>
    <recommendedName>
        <fullName evidence="3">DUF1993 domain-containing protein</fullName>
    </recommendedName>
</protein>
<keyword evidence="2" id="KW-1185">Reference proteome</keyword>
<gene>
    <name evidence="1" type="ORF">B7463_g6508</name>
</gene>
<evidence type="ECO:0008006" key="3">
    <source>
        <dbReference type="Google" id="ProtNLM"/>
    </source>
</evidence>
<dbReference type="AlphaFoldDB" id="A0A3E2H8T4"/>
<dbReference type="InterPro" id="IPR018531">
    <property type="entry name" value="DUF1993"/>
</dbReference>